<evidence type="ECO:0000256" key="1">
    <source>
        <dbReference type="SAM" id="SignalP"/>
    </source>
</evidence>
<protein>
    <recommendedName>
        <fullName evidence="4">PEP-CTERM sorting domain-containing protein</fullName>
    </recommendedName>
</protein>
<evidence type="ECO:0000313" key="2">
    <source>
        <dbReference type="EMBL" id="GAA6170188.1"/>
    </source>
</evidence>
<reference evidence="2 3" key="1">
    <citation type="submission" date="2024-04" db="EMBL/GenBank/DDBJ databases">
        <title>Draft genome sequence of Sessilibacter corallicola NBRC 116591.</title>
        <authorList>
            <person name="Miyakawa T."/>
            <person name="Kusuya Y."/>
            <person name="Miura T."/>
        </authorList>
    </citation>
    <scope>NUCLEOTIDE SEQUENCE [LARGE SCALE GENOMIC DNA]</scope>
    <source>
        <strain evidence="2 3">KU-00831-HH</strain>
    </source>
</reference>
<name>A0ABQ0AEW9_9GAMM</name>
<feature type="chain" id="PRO_5047439328" description="PEP-CTERM sorting domain-containing protein" evidence="1">
    <location>
        <begin position="23"/>
        <end position="108"/>
    </location>
</feature>
<sequence>MKFLLKSFVLALALGATSSAFADSNPISSLLSDFTVVSPQPQSASGSDLFCSLFPARCEGKKRYPNKDPKPVPELNAAAAPISAAIALSALALGAERRRRKLKIQRNG</sequence>
<dbReference type="EMBL" id="BAABWN010000020">
    <property type="protein sequence ID" value="GAA6170188.1"/>
    <property type="molecule type" value="Genomic_DNA"/>
</dbReference>
<organism evidence="2 3">
    <name type="scientific">Sessilibacter corallicola</name>
    <dbReference type="NCBI Taxonomy" id="2904075"/>
    <lineage>
        <taxon>Bacteria</taxon>
        <taxon>Pseudomonadati</taxon>
        <taxon>Pseudomonadota</taxon>
        <taxon>Gammaproteobacteria</taxon>
        <taxon>Cellvibrionales</taxon>
        <taxon>Cellvibrionaceae</taxon>
        <taxon>Sessilibacter</taxon>
    </lineage>
</organism>
<dbReference type="Proteomes" id="UP001465153">
    <property type="component" value="Unassembled WGS sequence"/>
</dbReference>
<evidence type="ECO:0008006" key="4">
    <source>
        <dbReference type="Google" id="ProtNLM"/>
    </source>
</evidence>
<feature type="signal peptide" evidence="1">
    <location>
        <begin position="1"/>
        <end position="22"/>
    </location>
</feature>
<comment type="caution">
    <text evidence="2">The sequence shown here is derived from an EMBL/GenBank/DDBJ whole genome shotgun (WGS) entry which is preliminary data.</text>
</comment>
<proteinExistence type="predicted"/>
<dbReference type="RefSeq" id="WP_233086770.1">
    <property type="nucleotide sequence ID" value="NZ_BAABWN010000020.1"/>
</dbReference>
<accession>A0ABQ0AEW9</accession>
<gene>
    <name evidence="2" type="ORF">NBRC116591_40010</name>
</gene>
<keyword evidence="1" id="KW-0732">Signal</keyword>
<evidence type="ECO:0000313" key="3">
    <source>
        <dbReference type="Proteomes" id="UP001465153"/>
    </source>
</evidence>
<keyword evidence="3" id="KW-1185">Reference proteome</keyword>